<evidence type="ECO:0000313" key="1">
    <source>
        <dbReference type="EMBL" id="GAA2629661.1"/>
    </source>
</evidence>
<keyword evidence="2" id="KW-1185">Reference proteome</keyword>
<name>A0ABP6D120_9ACTN</name>
<gene>
    <name evidence="1" type="ORF">GCM10010411_79140</name>
</gene>
<accession>A0ABP6D120</accession>
<evidence type="ECO:0000313" key="2">
    <source>
        <dbReference type="Proteomes" id="UP001501509"/>
    </source>
</evidence>
<dbReference type="EMBL" id="BAAATD010000014">
    <property type="protein sequence ID" value="GAA2629661.1"/>
    <property type="molecule type" value="Genomic_DNA"/>
</dbReference>
<sequence>MEIAQGGARVDAQFVAESASQPVQGRQGVGLAARTVQRDDQQPVQVLIEGMPPDEALQLRHQLRMLAQCQPRLRERLLGTVTELFQAGSLVLEP</sequence>
<proteinExistence type="predicted"/>
<dbReference type="Proteomes" id="UP001501509">
    <property type="component" value="Unassembled WGS sequence"/>
</dbReference>
<reference evidence="2" key="1">
    <citation type="journal article" date="2019" name="Int. J. Syst. Evol. Microbiol.">
        <title>The Global Catalogue of Microorganisms (GCM) 10K type strain sequencing project: providing services to taxonomists for standard genome sequencing and annotation.</title>
        <authorList>
            <consortium name="The Broad Institute Genomics Platform"/>
            <consortium name="The Broad Institute Genome Sequencing Center for Infectious Disease"/>
            <person name="Wu L."/>
            <person name="Ma J."/>
        </authorList>
    </citation>
    <scope>NUCLEOTIDE SEQUENCE [LARGE SCALE GENOMIC DNA]</scope>
    <source>
        <strain evidence="2">JCM 6833</strain>
    </source>
</reference>
<protein>
    <submittedName>
        <fullName evidence="1">Uncharacterized protein</fullName>
    </submittedName>
</protein>
<comment type="caution">
    <text evidence="1">The sequence shown here is derived from an EMBL/GenBank/DDBJ whole genome shotgun (WGS) entry which is preliminary data.</text>
</comment>
<organism evidence="1 2">
    <name type="scientific">Actinomadura fulvescens</name>
    <dbReference type="NCBI Taxonomy" id="46160"/>
    <lineage>
        <taxon>Bacteria</taxon>
        <taxon>Bacillati</taxon>
        <taxon>Actinomycetota</taxon>
        <taxon>Actinomycetes</taxon>
        <taxon>Streptosporangiales</taxon>
        <taxon>Thermomonosporaceae</taxon>
        <taxon>Actinomadura</taxon>
    </lineage>
</organism>